<proteinExistence type="predicted"/>
<dbReference type="RefSeq" id="WP_152500652.1">
    <property type="nucleotide sequence ID" value="NZ_CP120863.1"/>
</dbReference>
<evidence type="ECO:0000313" key="1">
    <source>
        <dbReference type="EMBL" id="WFE91526.1"/>
    </source>
</evidence>
<protein>
    <submittedName>
        <fullName evidence="1">Uncharacterized protein</fullName>
    </submittedName>
</protein>
<name>A0ABY8F7V7_9HYPH</name>
<organism evidence="1 2">
    <name type="scientific">Roseibium porphyridii</name>
    <dbReference type="NCBI Taxonomy" id="2866279"/>
    <lineage>
        <taxon>Bacteria</taxon>
        <taxon>Pseudomonadati</taxon>
        <taxon>Pseudomonadota</taxon>
        <taxon>Alphaproteobacteria</taxon>
        <taxon>Hyphomicrobiales</taxon>
        <taxon>Stappiaceae</taxon>
        <taxon>Roseibium</taxon>
    </lineage>
</organism>
<dbReference type="EMBL" id="CP120863">
    <property type="protein sequence ID" value="WFE91526.1"/>
    <property type="molecule type" value="Genomic_DNA"/>
</dbReference>
<sequence length="84" mass="9083">MRTRFVHLSFGLNVQVADVGSLRPVAFQGRAAALLEIPVFERVCPALLPQDPLSRAPPKAFVLSSGLNISSRKPTVGLPDFNNL</sequence>
<evidence type="ECO:0000313" key="2">
    <source>
        <dbReference type="Proteomes" id="UP001209803"/>
    </source>
</evidence>
<accession>A0ABY8F7V7</accession>
<keyword evidence="2" id="KW-1185">Reference proteome</keyword>
<dbReference type="Proteomes" id="UP001209803">
    <property type="component" value="Chromosome"/>
</dbReference>
<reference evidence="1 2" key="1">
    <citation type="submission" date="2023-03" db="EMBL/GenBank/DDBJ databases">
        <title>Roseibium porphyridii sp. nov. and Roseibium rhodosorbium sp. nov. isolated from marine algae, Porphyridium cruentum and Rhodosorus marinus, respectively.</title>
        <authorList>
            <person name="Lee M.W."/>
            <person name="Choi B.J."/>
            <person name="Lee J.K."/>
            <person name="Choi D.G."/>
            <person name="Baek J.H."/>
            <person name="Bayburt H."/>
            <person name="Kim J.M."/>
            <person name="Han D.M."/>
            <person name="Kim K.H."/>
            <person name="Jeon C.O."/>
        </authorList>
    </citation>
    <scope>NUCLEOTIDE SEQUENCE [LARGE SCALE GENOMIC DNA]</scope>
    <source>
        <strain evidence="1 2">KMA01</strain>
    </source>
</reference>
<gene>
    <name evidence="1" type="ORF">K1718_09245</name>
</gene>